<accession>A0A232EJZ7</accession>
<dbReference type="Gene3D" id="2.40.70.10">
    <property type="entry name" value="Acid Proteases"/>
    <property type="match status" value="1"/>
</dbReference>
<dbReference type="GO" id="GO:0071897">
    <property type="term" value="P:DNA biosynthetic process"/>
    <property type="evidence" value="ECO:0007669"/>
    <property type="project" value="UniProtKB-ARBA"/>
</dbReference>
<feature type="region of interest" description="Disordered" evidence="1">
    <location>
        <begin position="416"/>
        <end position="494"/>
    </location>
</feature>
<dbReference type="SMART" id="SM00343">
    <property type="entry name" value="ZnF_C2HC"/>
    <property type="match status" value="2"/>
</dbReference>
<organism evidence="3 4">
    <name type="scientific">Trichomalopsis sarcophagae</name>
    <dbReference type="NCBI Taxonomy" id="543379"/>
    <lineage>
        <taxon>Eukaryota</taxon>
        <taxon>Metazoa</taxon>
        <taxon>Ecdysozoa</taxon>
        <taxon>Arthropoda</taxon>
        <taxon>Hexapoda</taxon>
        <taxon>Insecta</taxon>
        <taxon>Pterygota</taxon>
        <taxon>Neoptera</taxon>
        <taxon>Endopterygota</taxon>
        <taxon>Hymenoptera</taxon>
        <taxon>Apocrita</taxon>
        <taxon>Proctotrupomorpha</taxon>
        <taxon>Chalcidoidea</taxon>
        <taxon>Pteromalidae</taxon>
        <taxon>Pteromalinae</taxon>
        <taxon>Trichomalopsis</taxon>
    </lineage>
</organism>
<sequence length="1070" mass="120894">MGATQRTVMSISTSMNSHQHPPREENRPLTPTFMDLLDMRSKINRALAQKSGLNPELLDSAFSTTSAYKDVSAHAQTITARSPSNNMSNNYSLFGQSTTSMHTQQDPGALSITPLHRPDPLVGSHVQKQMLNQSSQAFFSSNDGRLQSVHSKNFEIQEPKRETNTSGISAAYYASNNFQTANDTSRPPSNARVSWDTRQALPIFYTPENSPENVNSAPDPRAVGHNTGLDQSNGSRQYNNSKMYSNPSLNTPNTPYRFLNQIEYDMHKRSNLSLSQALNLIPTFDGNPERLNLFCSAIRRIINTYGSQAEQYALLAIANKLTGRAADEFSANILQYTSIEKLLSDIILQYSNIDVQEAKCKNCNNTDHVAEDCTKKKAIRLFCHYCERVGHIFKDCYKLEGDINARRVNAQIVQNSEGNSNNNNQNNRNSSNNQGSFGNRGVGNTPRNNSNNNNNGTDNRNRGNFSNNRGNPQYGYNNQGDSRRDQDYNNDRNWDNMGYLNENWQDNNERYQHIREVQSFFDRNRDVRGDKDKQLNLNKVDAKIHNIKEVNIKLAKVGHSPPVITLKSHSLANNQTDFFIDTGSYISVIKESTIDQLFAKIDRSVVLAIKGVVPGTCFTLGKVCVKADNGVCCTFHIVPDSFPIKVEGLIGWDFIDAHKTRIDAAHKRLELSNNTFIPFKHEESFHIKGRTRQIIFAEVSNINEKVGWVPLQDLGPDLLFGNFLGKNNDGHVYAEILNIGTTPVTIPVPQVNLIPCHTVAPTGDADLDEDDVDSVTSRVNILNLFSDNKVNTPIDVAVRNRHMLENPHLLKERVDKIMKLIDTSSCNAVEKFRGLSLKTDKPIRSKRHRYARAIRENILKKVDKLYEQGVIVPSNSDYSSNLWIVPKNPGPDGEQRWRLFKAHVIKQTQAKKNVGNDHHDSESESTNLDISDDKGMSDKSIVYKKGEIIAVRNSCNGFYLCKALVNIRSNERDIPIMWLSLKENSKYEYFLDYVDHIHFACILTNVRMVKVRKNEFKLNPNERSRIKAVLKESILHSKMVRELEEKKATATDGKVPQLDIDFNADITRDP</sequence>
<feature type="region of interest" description="Disordered" evidence="1">
    <location>
        <begin position="205"/>
        <end position="252"/>
    </location>
</feature>
<evidence type="ECO:0000313" key="3">
    <source>
        <dbReference type="EMBL" id="OXU18631.1"/>
    </source>
</evidence>
<feature type="region of interest" description="Disordered" evidence="1">
    <location>
        <begin position="1"/>
        <end position="28"/>
    </location>
</feature>
<dbReference type="GO" id="GO:0008270">
    <property type="term" value="F:zinc ion binding"/>
    <property type="evidence" value="ECO:0007669"/>
    <property type="project" value="InterPro"/>
</dbReference>
<dbReference type="Gene3D" id="4.10.60.10">
    <property type="entry name" value="Zinc finger, CCHC-type"/>
    <property type="match status" value="1"/>
</dbReference>
<dbReference type="InterPro" id="IPR043502">
    <property type="entry name" value="DNA/RNA_pol_sf"/>
</dbReference>
<reference evidence="3 4" key="1">
    <citation type="journal article" date="2017" name="Curr. Biol.">
        <title>The Evolution of Venom by Co-option of Single-Copy Genes.</title>
        <authorList>
            <person name="Martinson E.O."/>
            <person name="Mrinalini"/>
            <person name="Kelkar Y.D."/>
            <person name="Chang C.H."/>
            <person name="Werren J.H."/>
        </authorList>
    </citation>
    <scope>NUCLEOTIDE SEQUENCE [LARGE SCALE GENOMIC DNA]</scope>
    <source>
        <strain evidence="3 4">Alberta</strain>
        <tissue evidence="3">Whole body</tissue>
    </source>
</reference>
<name>A0A232EJZ7_9HYME</name>
<dbReference type="SUPFAM" id="SSF57756">
    <property type="entry name" value="Retrovirus zinc finger-like domains"/>
    <property type="match status" value="1"/>
</dbReference>
<feature type="compositionally biased region" description="Low complexity" evidence="1">
    <location>
        <begin position="416"/>
        <end position="471"/>
    </location>
</feature>
<feature type="domain" description="CCHC-type" evidence="2">
    <location>
        <begin position="382"/>
        <end position="398"/>
    </location>
</feature>
<dbReference type="InterPro" id="IPR036875">
    <property type="entry name" value="Znf_CCHC_sf"/>
</dbReference>
<feature type="region of interest" description="Disordered" evidence="1">
    <location>
        <begin position="911"/>
        <end position="930"/>
    </location>
</feature>
<dbReference type="AlphaFoldDB" id="A0A232EJZ7"/>
<feature type="compositionally biased region" description="Polar residues" evidence="1">
    <location>
        <begin position="228"/>
        <end position="252"/>
    </location>
</feature>
<feature type="domain" description="CCHC-type" evidence="2">
    <location>
        <begin position="359"/>
        <end position="375"/>
    </location>
</feature>
<dbReference type="InterPro" id="IPR001878">
    <property type="entry name" value="Znf_CCHC"/>
</dbReference>
<gene>
    <name evidence="3" type="ORF">TSAR_006609</name>
</gene>
<dbReference type="Gene3D" id="3.10.10.10">
    <property type="entry name" value="HIV Type 1 Reverse Transcriptase, subunit A, domain 1"/>
    <property type="match status" value="1"/>
</dbReference>
<proteinExistence type="predicted"/>
<feature type="compositionally biased region" description="Basic and acidic residues" evidence="1">
    <location>
        <begin position="481"/>
        <end position="494"/>
    </location>
</feature>
<comment type="caution">
    <text evidence="3">The sequence shown here is derived from an EMBL/GenBank/DDBJ whole genome shotgun (WGS) entry which is preliminary data.</text>
</comment>
<evidence type="ECO:0000259" key="2">
    <source>
        <dbReference type="SMART" id="SM00343"/>
    </source>
</evidence>
<evidence type="ECO:0000256" key="1">
    <source>
        <dbReference type="SAM" id="MobiDB-lite"/>
    </source>
</evidence>
<dbReference type="GO" id="GO:0003676">
    <property type="term" value="F:nucleic acid binding"/>
    <property type="evidence" value="ECO:0007669"/>
    <property type="project" value="InterPro"/>
</dbReference>
<dbReference type="InterPro" id="IPR021109">
    <property type="entry name" value="Peptidase_aspartic_dom_sf"/>
</dbReference>
<dbReference type="SUPFAM" id="SSF56672">
    <property type="entry name" value="DNA/RNA polymerases"/>
    <property type="match status" value="1"/>
</dbReference>
<dbReference type="EMBL" id="NNAY01003934">
    <property type="protein sequence ID" value="OXU18631.1"/>
    <property type="molecule type" value="Genomic_DNA"/>
</dbReference>
<dbReference type="Proteomes" id="UP000215335">
    <property type="component" value="Unassembled WGS sequence"/>
</dbReference>
<feature type="compositionally biased region" description="Polar residues" evidence="1">
    <location>
        <begin position="1"/>
        <end position="19"/>
    </location>
</feature>
<dbReference type="STRING" id="543379.A0A232EJZ7"/>
<feature type="compositionally biased region" description="Polar residues" evidence="1">
    <location>
        <begin position="207"/>
        <end position="216"/>
    </location>
</feature>
<protein>
    <recommendedName>
        <fullName evidence="2">CCHC-type domain-containing protein</fullName>
    </recommendedName>
</protein>
<keyword evidence="4" id="KW-1185">Reference proteome</keyword>
<evidence type="ECO:0000313" key="4">
    <source>
        <dbReference type="Proteomes" id="UP000215335"/>
    </source>
</evidence>